<keyword evidence="6 12" id="KW-0727">SH2 domain</keyword>
<dbReference type="CDD" id="cd09919">
    <property type="entry name" value="SH2_STAT_family"/>
    <property type="match status" value="1"/>
</dbReference>
<evidence type="ECO:0000259" key="14">
    <source>
        <dbReference type="PROSITE" id="PS50001"/>
    </source>
</evidence>
<reference evidence="15" key="1">
    <citation type="submission" date="2020-07" db="EMBL/GenBank/DDBJ databases">
        <title>The High-quality genome of the commercially important snow crab, Chionoecetes opilio.</title>
        <authorList>
            <person name="Jeong J.-H."/>
            <person name="Ryu S."/>
        </authorList>
    </citation>
    <scope>NUCLEOTIDE SEQUENCE</scope>
    <source>
        <strain evidence="15">MADBK_172401_WGS</strain>
        <tissue evidence="15">Digestive gland</tissue>
    </source>
</reference>
<dbReference type="InterPro" id="IPR013800">
    <property type="entry name" value="STAT_TF_alpha"/>
</dbReference>
<dbReference type="InterPro" id="IPR035858">
    <property type="entry name" value="STAT5a/5b_DBD"/>
</dbReference>
<dbReference type="FunFam" id="2.60.40.630:FF:000002">
    <property type="entry name" value="Signal transducer and activator of transcription"/>
    <property type="match status" value="1"/>
</dbReference>
<dbReference type="InterPro" id="IPR013801">
    <property type="entry name" value="STAT_TF_DNA-bd"/>
</dbReference>
<dbReference type="GO" id="GO:0003677">
    <property type="term" value="F:DNA binding"/>
    <property type="evidence" value="ECO:0007669"/>
    <property type="project" value="UniProtKB-KW"/>
</dbReference>
<protein>
    <recommendedName>
        <fullName evidence="13">Signal transducer and activator of transcription</fullName>
    </recommendedName>
</protein>
<keyword evidence="9 13" id="KW-0010">Activator</keyword>
<keyword evidence="16" id="KW-1185">Reference proteome</keyword>
<dbReference type="InterPro" id="IPR046994">
    <property type="entry name" value="STAT5_CC"/>
</dbReference>
<dbReference type="InterPro" id="IPR008967">
    <property type="entry name" value="p53-like_TF_DNA-bd_sf"/>
</dbReference>
<evidence type="ECO:0000313" key="16">
    <source>
        <dbReference type="Proteomes" id="UP000770661"/>
    </source>
</evidence>
<evidence type="ECO:0000313" key="15">
    <source>
        <dbReference type="EMBL" id="KAG0715008.1"/>
    </source>
</evidence>
<dbReference type="AlphaFoldDB" id="A0A8J5C1N1"/>
<evidence type="ECO:0000256" key="1">
    <source>
        <dbReference type="ARBA" id="ARBA00004123"/>
    </source>
</evidence>
<gene>
    <name evidence="15" type="primary">Stat5b</name>
    <name evidence="15" type="ORF">GWK47_012886</name>
</gene>
<dbReference type="GO" id="GO:0006357">
    <property type="term" value="P:regulation of transcription by RNA polymerase II"/>
    <property type="evidence" value="ECO:0007669"/>
    <property type="project" value="UniProtKB-ARBA"/>
</dbReference>
<keyword evidence="4 13" id="KW-0963">Cytoplasm</keyword>
<feature type="domain" description="SH2" evidence="14">
    <location>
        <begin position="616"/>
        <end position="718"/>
    </location>
</feature>
<dbReference type="Gene3D" id="2.60.40.630">
    <property type="entry name" value="STAT transcription factor, DNA-binding domain"/>
    <property type="match status" value="1"/>
</dbReference>
<keyword evidence="11 13" id="KW-0539">Nucleus</keyword>
<dbReference type="Gene3D" id="1.10.532.10">
    <property type="entry name" value="STAT transcription factor, N-terminal domain"/>
    <property type="match status" value="1"/>
</dbReference>
<accession>A0A8J5C1N1</accession>
<dbReference type="OrthoDB" id="19300at2759"/>
<dbReference type="GO" id="GO:0003700">
    <property type="term" value="F:DNA-binding transcription factor activity"/>
    <property type="evidence" value="ECO:0007669"/>
    <property type="project" value="InterPro"/>
</dbReference>
<dbReference type="FunFam" id="1.10.238.10:FF:000029">
    <property type="entry name" value="Signal transducer and transcription activator 6"/>
    <property type="match status" value="1"/>
</dbReference>
<dbReference type="InterPro" id="IPR036860">
    <property type="entry name" value="SH2_dom_sf"/>
</dbReference>
<sequence>MSLWNRAQQLPPDALRQVQNVYGEQFPIEVRHYLAGWIEEKMQQWNEIDPENVAHSQFAHSLVSQLIQEMENKAVNYGSNEDLFLVRIRLEEAANLFKSRYLNNNPLGLVSIIRDCLKTELQLVQQHENGDPADPPKHSPEFQNMMENEQMLGAPHTTSMVIEPCAEIVNELDILHRRTRETADTLRQLEQEQESFALQYHDCTKINAHLSHIQSQEKTPQNREVEANLRRRKELGEQQLAQKVSGLLQRRMDLAEKHKGTIDRLNILQQRILDEELINWKREQQMSGNGKSFNTNKLDTIQEWCEALAEIIWLNRHQIKECERHQTKIPITPHGGVDMLPTLNSHITRLLSSLVTSTFIIEKQPPQVMKTNTRFASTVRLLVGGKLNVNMTPPQVRVSIISEAQANALLKNDQMSKGEMSGEILNNTGTMEYHQGSRQLSVSFRNMQLRKIKRAEKKGTESVMDEKFSLLFQSQFSVGGGELVFQVWTLSLPVVVIVHGNQEPHAWATVSWDNAFAEQGRIPFTVPDKVPWPQVADMLDAKFKSATGRGLTEDNLKFLAGKAFRLDRSPQVQEFTVMMLSWSQFCKEPLSDRNFTFWEWFFAVMKVTKEHLRQPWNDGSIMGFVGRRPAEDMLKNSKSGTFLLRFSDSELGGVTIAWMYEDTTKACDQRDVFMLQPFTSKSFAIRPLADVIADLKYLLFLYPNVAKEQAFGKYYTPIGEHPTNNGYVKPHLITHVPGWSGPGSMESYPNTPQPMYPMHDSTLGDPPSVSSNPSDCVSTLAGRVFAAWSKACQALTVWFDSKARGKGTDNKHLKGKPLKSMKCLSSAVGSRDKMHTCITCGLGIKGQDAHMHYLWVRDQGTRCTHALPVG</sequence>
<dbReference type="Gene3D" id="1.20.1050.20">
    <property type="entry name" value="STAT transcription factor, all-alpha domain"/>
    <property type="match status" value="1"/>
</dbReference>
<comment type="caution">
    <text evidence="15">The sequence shown here is derived from an EMBL/GenBank/DDBJ whole genome shotgun (WGS) entry which is preliminary data.</text>
</comment>
<dbReference type="InterPro" id="IPR036535">
    <property type="entry name" value="STAT_N_sf"/>
</dbReference>
<dbReference type="SMART" id="SM00964">
    <property type="entry name" value="STAT_int"/>
    <property type="match status" value="1"/>
</dbReference>
<dbReference type="Gene3D" id="3.30.505.10">
    <property type="entry name" value="SH2 domain"/>
    <property type="match status" value="1"/>
</dbReference>
<evidence type="ECO:0000256" key="2">
    <source>
        <dbReference type="ARBA" id="ARBA00004496"/>
    </source>
</evidence>
<evidence type="ECO:0000256" key="3">
    <source>
        <dbReference type="ARBA" id="ARBA00005586"/>
    </source>
</evidence>
<keyword evidence="5 13" id="KW-0597">Phosphoprotein</keyword>
<dbReference type="SUPFAM" id="SSF47655">
    <property type="entry name" value="STAT"/>
    <property type="match status" value="1"/>
</dbReference>
<keyword evidence="8 13" id="KW-0238">DNA-binding</keyword>
<keyword evidence="10 13" id="KW-0804">Transcription</keyword>
<dbReference type="Gene3D" id="1.10.238.10">
    <property type="entry name" value="EF-hand"/>
    <property type="match status" value="1"/>
</dbReference>
<evidence type="ECO:0000256" key="4">
    <source>
        <dbReference type="ARBA" id="ARBA00022490"/>
    </source>
</evidence>
<comment type="similarity">
    <text evidence="3 13">Belongs to the transcription factor STAT family.</text>
</comment>
<dbReference type="InterPro" id="IPR001217">
    <property type="entry name" value="STAT"/>
</dbReference>
<dbReference type="InterPro" id="IPR013799">
    <property type="entry name" value="STAT_TF_prot_interaction"/>
</dbReference>
<dbReference type="Pfam" id="PF02865">
    <property type="entry name" value="STAT_int"/>
    <property type="match status" value="1"/>
</dbReference>
<dbReference type="CDD" id="cd16849">
    <property type="entry name" value="STAT5_DBD"/>
    <property type="match status" value="1"/>
</dbReference>
<dbReference type="InterPro" id="IPR048988">
    <property type="entry name" value="STAT_linker"/>
</dbReference>
<dbReference type="CDD" id="cd16855">
    <property type="entry name" value="STAT5_CCD"/>
    <property type="match status" value="1"/>
</dbReference>
<dbReference type="PANTHER" id="PTHR11801">
    <property type="entry name" value="SIGNAL TRANSDUCER AND ACTIVATOR OF TRANSCRIPTION"/>
    <property type="match status" value="1"/>
</dbReference>
<evidence type="ECO:0000256" key="7">
    <source>
        <dbReference type="ARBA" id="ARBA00023015"/>
    </source>
</evidence>
<dbReference type="InterPro" id="IPR000980">
    <property type="entry name" value="SH2"/>
</dbReference>
<evidence type="ECO:0000256" key="11">
    <source>
        <dbReference type="ARBA" id="ARBA00023242"/>
    </source>
</evidence>
<dbReference type="InterPro" id="IPR015988">
    <property type="entry name" value="STAT_TF_CC"/>
</dbReference>
<dbReference type="GO" id="GO:0005829">
    <property type="term" value="C:cytosol"/>
    <property type="evidence" value="ECO:0007669"/>
    <property type="project" value="UniProtKB-ARBA"/>
</dbReference>
<dbReference type="Pfam" id="PF02864">
    <property type="entry name" value="STAT_bind"/>
    <property type="match status" value="1"/>
</dbReference>
<dbReference type="SUPFAM" id="SSF49417">
    <property type="entry name" value="p53-like transcription factors"/>
    <property type="match status" value="1"/>
</dbReference>
<evidence type="ECO:0000256" key="12">
    <source>
        <dbReference type="PROSITE-ProRule" id="PRU00191"/>
    </source>
</evidence>
<evidence type="ECO:0000256" key="6">
    <source>
        <dbReference type="ARBA" id="ARBA00022999"/>
    </source>
</evidence>
<dbReference type="Pfam" id="PF01017">
    <property type="entry name" value="STAT_alpha"/>
    <property type="match status" value="1"/>
</dbReference>
<dbReference type="Pfam" id="PF21354">
    <property type="entry name" value="STAT_linker"/>
    <property type="match status" value="1"/>
</dbReference>
<dbReference type="InterPro" id="IPR012345">
    <property type="entry name" value="STAT_TF_DNA-bd_N"/>
</dbReference>
<dbReference type="SUPFAM" id="SSF55550">
    <property type="entry name" value="SH2 domain"/>
    <property type="match status" value="1"/>
</dbReference>
<evidence type="ECO:0000256" key="8">
    <source>
        <dbReference type="ARBA" id="ARBA00023125"/>
    </source>
</evidence>
<dbReference type="GO" id="GO:0005634">
    <property type="term" value="C:nucleus"/>
    <property type="evidence" value="ECO:0007669"/>
    <property type="project" value="UniProtKB-SubCell"/>
</dbReference>
<dbReference type="EMBL" id="JACEEZ010020100">
    <property type="protein sequence ID" value="KAG0715008.1"/>
    <property type="molecule type" value="Genomic_DNA"/>
</dbReference>
<name>A0A8J5C1N1_CHIOP</name>
<dbReference type="SUPFAM" id="SSF48092">
    <property type="entry name" value="Transcription factor STAT-4 N-domain"/>
    <property type="match status" value="1"/>
</dbReference>
<dbReference type="Proteomes" id="UP000770661">
    <property type="component" value="Unassembled WGS sequence"/>
</dbReference>
<evidence type="ECO:0000256" key="13">
    <source>
        <dbReference type="RuleBase" id="RU046415"/>
    </source>
</evidence>
<evidence type="ECO:0000256" key="10">
    <source>
        <dbReference type="ARBA" id="ARBA00023163"/>
    </source>
</evidence>
<comment type="subcellular location">
    <subcellularLocation>
        <location evidence="2 13">Cytoplasm</location>
    </subcellularLocation>
    <subcellularLocation>
        <location evidence="1 13">Nucleus</location>
    </subcellularLocation>
</comment>
<dbReference type="PROSITE" id="PS50001">
    <property type="entry name" value="SH2"/>
    <property type="match status" value="1"/>
</dbReference>
<dbReference type="GO" id="GO:0007166">
    <property type="term" value="P:cell surface receptor signaling pathway"/>
    <property type="evidence" value="ECO:0007669"/>
    <property type="project" value="UniProtKB-ARBA"/>
</dbReference>
<proteinExistence type="inferred from homology"/>
<evidence type="ECO:0000256" key="9">
    <source>
        <dbReference type="ARBA" id="ARBA00023159"/>
    </source>
</evidence>
<evidence type="ECO:0000256" key="5">
    <source>
        <dbReference type="ARBA" id="ARBA00022553"/>
    </source>
</evidence>
<organism evidence="15 16">
    <name type="scientific">Chionoecetes opilio</name>
    <name type="common">Atlantic snow crab</name>
    <name type="synonym">Cancer opilio</name>
    <dbReference type="NCBI Taxonomy" id="41210"/>
    <lineage>
        <taxon>Eukaryota</taxon>
        <taxon>Metazoa</taxon>
        <taxon>Ecdysozoa</taxon>
        <taxon>Arthropoda</taxon>
        <taxon>Crustacea</taxon>
        <taxon>Multicrustacea</taxon>
        <taxon>Malacostraca</taxon>
        <taxon>Eumalacostraca</taxon>
        <taxon>Eucarida</taxon>
        <taxon>Decapoda</taxon>
        <taxon>Pleocyemata</taxon>
        <taxon>Brachyura</taxon>
        <taxon>Eubrachyura</taxon>
        <taxon>Majoidea</taxon>
        <taxon>Majidae</taxon>
        <taxon>Chionoecetes</taxon>
    </lineage>
</organism>
<dbReference type="Pfam" id="PF00017">
    <property type="entry name" value="SH2"/>
    <property type="match status" value="1"/>
</dbReference>
<keyword evidence="7 13" id="KW-0805">Transcription regulation</keyword>